<dbReference type="Gene3D" id="1.20.910.10">
    <property type="entry name" value="Heme oxygenase-like"/>
    <property type="match status" value="2"/>
</dbReference>
<gene>
    <name evidence="3" type="ORF">N7509_009177</name>
</gene>
<dbReference type="SUPFAM" id="SSF48613">
    <property type="entry name" value="Heme oxygenase-like"/>
    <property type="match status" value="2"/>
</dbReference>
<organism evidence="3 4">
    <name type="scientific">Penicillium cosmopolitanum</name>
    <dbReference type="NCBI Taxonomy" id="1131564"/>
    <lineage>
        <taxon>Eukaryota</taxon>
        <taxon>Fungi</taxon>
        <taxon>Dikarya</taxon>
        <taxon>Ascomycota</taxon>
        <taxon>Pezizomycotina</taxon>
        <taxon>Eurotiomycetes</taxon>
        <taxon>Eurotiomycetidae</taxon>
        <taxon>Eurotiales</taxon>
        <taxon>Aspergillaceae</taxon>
        <taxon>Penicillium</taxon>
    </lineage>
</organism>
<dbReference type="PANTHER" id="PTHR41813:SF2">
    <property type="entry name" value="REGULATOR PAB1642, PUTATIVE (AFU_ORTHOLOGUE AFUA_3G11955)-RELATED"/>
    <property type="match status" value="1"/>
</dbReference>
<dbReference type="Proteomes" id="UP001147747">
    <property type="component" value="Unassembled WGS sequence"/>
</dbReference>
<protein>
    <recommendedName>
        <fullName evidence="2">Thiaminase-2/PQQC domain-containing protein</fullName>
    </recommendedName>
</protein>
<evidence type="ECO:0000313" key="4">
    <source>
        <dbReference type="Proteomes" id="UP001147747"/>
    </source>
</evidence>
<dbReference type="Pfam" id="PF03070">
    <property type="entry name" value="TENA_THI-4"/>
    <property type="match status" value="2"/>
</dbReference>
<dbReference type="InterPro" id="IPR016084">
    <property type="entry name" value="Haem_Oase-like_multi-hlx"/>
</dbReference>
<dbReference type="CDD" id="cd19357">
    <property type="entry name" value="TenA_E_At3g16990-like"/>
    <property type="match status" value="1"/>
</dbReference>
<evidence type="ECO:0000259" key="2">
    <source>
        <dbReference type="Pfam" id="PF03070"/>
    </source>
</evidence>
<dbReference type="InterPro" id="IPR004305">
    <property type="entry name" value="Thiaminase-2/PQQC"/>
</dbReference>
<keyword evidence="4" id="KW-1185">Reference proteome</keyword>
<dbReference type="GO" id="GO:0006772">
    <property type="term" value="P:thiamine metabolic process"/>
    <property type="evidence" value="ECO:0007669"/>
    <property type="project" value="UniProtKB-ARBA"/>
</dbReference>
<proteinExistence type="predicted"/>
<dbReference type="EMBL" id="JAPZBU010000009">
    <property type="protein sequence ID" value="KAJ5386636.1"/>
    <property type="molecule type" value="Genomic_DNA"/>
</dbReference>
<dbReference type="OrthoDB" id="37730at2759"/>
<feature type="domain" description="Thiaminase-2/PQQC" evidence="2">
    <location>
        <begin position="20"/>
        <end position="65"/>
    </location>
</feature>
<dbReference type="PANTHER" id="PTHR41813">
    <property type="entry name" value="REGULATOR PAB1642, PUTATIVE (AFU_ORTHOLOGUE AFUA_3G11955)-RELATED"/>
    <property type="match status" value="1"/>
</dbReference>
<dbReference type="GeneID" id="81372794"/>
<dbReference type="InterPro" id="IPR053261">
    <property type="entry name" value="Polyketide-peptide_reg"/>
</dbReference>
<sequence length="385" mass="41657">MTSQVPLTSWLLASTPQSFKRATTHPFLASAGQGTLPKSTLSQWLSQDRLYAQSYIRFIGFLLAKIRLPAQAYNPNPNLPQSTDAQAVNVLIDALVNIRTELQFFEATAAEYNLDLTAIASEECGAGLTKSGSIATSAGISTMGSGSCPGFTGSACQGKGYSAAAVQSGEFEGEVQPPGLTTTCGPDLHRLCNAQGECQMQDWSQTCYPLSQQPSSSKEDAGATSMSTTSSKCESGPQPTRGYPSSVTPVEPGGTVYFGPTTITRAYIDMFMSSASSGASVMEGMAVLWATEVCYLRSWKYAATFLQGREGPAEDDADGGSLRDKFIPNWSSKEFEGFVDRIGDVLDSMAEQTKGVEEAEAMRRRCLEWWRQVVWLEERFWPTLE</sequence>
<evidence type="ECO:0000256" key="1">
    <source>
        <dbReference type="SAM" id="MobiDB-lite"/>
    </source>
</evidence>
<reference evidence="3" key="1">
    <citation type="submission" date="2022-12" db="EMBL/GenBank/DDBJ databases">
        <authorList>
            <person name="Petersen C."/>
        </authorList>
    </citation>
    <scope>NUCLEOTIDE SEQUENCE</scope>
    <source>
        <strain evidence="3">IBT 29677</strain>
    </source>
</reference>
<comment type="caution">
    <text evidence="3">The sequence shown here is derived from an EMBL/GenBank/DDBJ whole genome shotgun (WGS) entry which is preliminary data.</text>
</comment>
<feature type="region of interest" description="Disordered" evidence="1">
    <location>
        <begin position="209"/>
        <end position="251"/>
    </location>
</feature>
<feature type="domain" description="Thiaminase-2/PQQC" evidence="2">
    <location>
        <begin position="259"/>
        <end position="368"/>
    </location>
</feature>
<evidence type="ECO:0000313" key="3">
    <source>
        <dbReference type="EMBL" id="KAJ5386636.1"/>
    </source>
</evidence>
<reference evidence="3" key="2">
    <citation type="journal article" date="2023" name="IMA Fungus">
        <title>Comparative genomic study of the Penicillium genus elucidates a diverse pangenome and 15 lateral gene transfer events.</title>
        <authorList>
            <person name="Petersen C."/>
            <person name="Sorensen T."/>
            <person name="Nielsen M.R."/>
            <person name="Sondergaard T.E."/>
            <person name="Sorensen J.L."/>
            <person name="Fitzpatrick D.A."/>
            <person name="Frisvad J.C."/>
            <person name="Nielsen K.L."/>
        </authorList>
    </citation>
    <scope>NUCLEOTIDE SEQUENCE</scope>
    <source>
        <strain evidence="3">IBT 29677</strain>
    </source>
</reference>
<name>A0A9W9VNZ8_9EURO</name>
<dbReference type="RefSeq" id="XP_056484434.1">
    <property type="nucleotide sequence ID" value="XM_056633814.1"/>
</dbReference>
<dbReference type="AlphaFoldDB" id="A0A9W9VNZ8"/>
<accession>A0A9W9VNZ8</accession>
<feature type="compositionally biased region" description="Polar residues" evidence="1">
    <location>
        <begin position="224"/>
        <end position="233"/>
    </location>
</feature>